<sequence>MRIGRRRLVAAGAGLLLVVVLAVAAIALVRWRAAGESRAIAPPAGATTPPGYERDVADRATLIARGLRNERGEATVRTYAMPAGSPWLQSRQLVATQLDHWEQVGDCADNPAATIVECAWREPTRWWPREVRLTMMRLDPGTFVIVGSGVGD</sequence>
<dbReference type="EMBL" id="JAENHO010000004">
    <property type="protein sequence ID" value="MBL7255741.1"/>
    <property type="molecule type" value="Genomic_DNA"/>
</dbReference>
<proteinExistence type="predicted"/>
<name>A0ABS1VMN1_9ACTN</name>
<accession>A0ABS1VMN1</accession>
<evidence type="ECO:0000313" key="2">
    <source>
        <dbReference type="Proteomes" id="UP000598996"/>
    </source>
</evidence>
<keyword evidence="2" id="KW-1185">Reference proteome</keyword>
<reference evidence="1 2" key="1">
    <citation type="submission" date="2021-01" db="EMBL/GenBank/DDBJ databases">
        <title>Actinoplanes sp. nov. LDG1-01 isolated from lichen.</title>
        <authorList>
            <person name="Saeng-In P."/>
            <person name="Phongsopitanun W."/>
            <person name="Kanchanasin P."/>
            <person name="Yuki M."/>
            <person name="Kudo T."/>
            <person name="Ohkuma M."/>
            <person name="Tanasupawat S."/>
        </authorList>
    </citation>
    <scope>NUCLEOTIDE SEQUENCE [LARGE SCALE GENOMIC DNA]</scope>
    <source>
        <strain evidence="1 2">LDG1-01</strain>
    </source>
</reference>
<protein>
    <submittedName>
        <fullName evidence="1">Uncharacterized protein</fullName>
    </submittedName>
</protein>
<organism evidence="1 2">
    <name type="scientific">Paractinoplanes lichenicola</name>
    <dbReference type="NCBI Taxonomy" id="2802976"/>
    <lineage>
        <taxon>Bacteria</taxon>
        <taxon>Bacillati</taxon>
        <taxon>Actinomycetota</taxon>
        <taxon>Actinomycetes</taxon>
        <taxon>Micromonosporales</taxon>
        <taxon>Micromonosporaceae</taxon>
        <taxon>Paractinoplanes</taxon>
    </lineage>
</organism>
<comment type="caution">
    <text evidence="1">The sequence shown here is derived from an EMBL/GenBank/DDBJ whole genome shotgun (WGS) entry which is preliminary data.</text>
</comment>
<evidence type="ECO:0000313" key="1">
    <source>
        <dbReference type="EMBL" id="MBL7255741.1"/>
    </source>
</evidence>
<dbReference type="Proteomes" id="UP000598996">
    <property type="component" value="Unassembled WGS sequence"/>
</dbReference>
<gene>
    <name evidence="1" type="ORF">JKJ07_15670</name>
</gene>
<dbReference type="RefSeq" id="WP_202992247.1">
    <property type="nucleotide sequence ID" value="NZ_JAENHO010000004.1"/>
</dbReference>